<dbReference type="Pfam" id="PF18911">
    <property type="entry name" value="PKD_4"/>
    <property type="match status" value="1"/>
</dbReference>
<gene>
    <name evidence="2" type="ORF">NH26_01500</name>
</gene>
<feature type="domain" description="PKD" evidence="1">
    <location>
        <begin position="408"/>
        <end position="458"/>
    </location>
</feature>
<dbReference type="InterPro" id="IPR013783">
    <property type="entry name" value="Ig-like_fold"/>
</dbReference>
<reference evidence="2 3" key="1">
    <citation type="journal article" date="2012" name="Int. J. Syst. Evol. Microbiol.">
        <title>Flammeovirga pacifica sp. nov., isolated from deep-sea sediment.</title>
        <authorList>
            <person name="Xu H."/>
            <person name="Fu Y."/>
            <person name="Yang N."/>
            <person name="Ding Z."/>
            <person name="Lai Q."/>
            <person name="Zeng R."/>
        </authorList>
    </citation>
    <scope>NUCLEOTIDE SEQUENCE [LARGE SCALE GENOMIC DNA]</scope>
    <source>
        <strain evidence="3">DSM 24597 / LMG 26175 / WPAGA1</strain>
    </source>
</reference>
<evidence type="ECO:0000313" key="3">
    <source>
        <dbReference type="Proteomes" id="UP000179797"/>
    </source>
</evidence>
<comment type="caution">
    <text evidence="2">The sequence shown here is derived from an EMBL/GenBank/DDBJ whole genome shotgun (WGS) entry which is preliminary data.</text>
</comment>
<dbReference type="InterPro" id="IPR000601">
    <property type="entry name" value="PKD_dom"/>
</dbReference>
<dbReference type="InterPro" id="IPR012334">
    <property type="entry name" value="Pectin_lyas_fold"/>
</dbReference>
<accession>A0A1S1YVV0</accession>
<proteinExistence type="predicted"/>
<dbReference type="Proteomes" id="UP000179797">
    <property type="component" value="Unassembled WGS sequence"/>
</dbReference>
<name>A0A1S1YVV0_FLAPC</name>
<keyword evidence="3" id="KW-1185">Reference proteome</keyword>
<dbReference type="STRING" id="915059.NH26_01500"/>
<dbReference type="InterPro" id="IPR011050">
    <property type="entry name" value="Pectin_lyase_fold/virulence"/>
</dbReference>
<dbReference type="NCBIfam" id="TIGR04183">
    <property type="entry name" value="Por_Secre_tail"/>
    <property type="match status" value="1"/>
</dbReference>
<evidence type="ECO:0000259" key="1">
    <source>
        <dbReference type="PROSITE" id="PS50093"/>
    </source>
</evidence>
<dbReference type="Gene3D" id="2.160.20.10">
    <property type="entry name" value="Single-stranded right-handed beta-helix, Pectin lyase-like"/>
    <property type="match status" value="1"/>
</dbReference>
<dbReference type="AlphaFoldDB" id="A0A1S1YVV0"/>
<protein>
    <recommendedName>
        <fullName evidence="1">PKD domain-containing protein</fullName>
    </recommendedName>
</protein>
<dbReference type="SUPFAM" id="SSF49299">
    <property type="entry name" value="PKD domain"/>
    <property type="match status" value="1"/>
</dbReference>
<dbReference type="CDD" id="cd00146">
    <property type="entry name" value="PKD"/>
    <property type="match status" value="1"/>
</dbReference>
<dbReference type="PROSITE" id="PS50093">
    <property type="entry name" value="PKD"/>
    <property type="match status" value="1"/>
</dbReference>
<dbReference type="EMBL" id="JRYR02000001">
    <property type="protein sequence ID" value="OHX65120.1"/>
    <property type="molecule type" value="Genomic_DNA"/>
</dbReference>
<dbReference type="Pfam" id="PF18962">
    <property type="entry name" value="Por_Secre_tail"/>
    <property type="match status" value="1"/>
</dbReference>
<sequence length="556" mass="62891">MYASANLKFRGVHHVVIDSVYLEGAFSNIAFTTNDSSTNVEVSASTFEHSAFDLLGRLQLGDKFYIHDCDFLSRRHFGATNHIYLHGNPVDLKLPEGYLGDVVIRNNYFNGENSASNTKCIYLQYFDDAIIEDNDLLGGYYAIFVVSGDSVVINRNKIVTDVYKNIECGGNNKYYLTNNTFISHNASYNIHDQYTYEELVIANNTFYRQEIPTHTSASFLYIDTFQGDSLAIVNNLFVMADTLDNIIRLEDFKQNLDTSTFTIDHNVVVKSNDTAHFNKYYYFRNMEVGDDNDVDSSFVSLEDWQNFHLASDQNSYVTSTHNFTYLPSPATESRLFIDSADFHMNDGTTFRKGTFLKDLPTDRDGDPRTELAGVDIGADQYYLGTQVAFETCDEDLTSQITEGHKNITSYLWYFGDGATSIEMTPTHTYEAMGEYTVSLVTCDVTNYCDSVSFKVNIEDQNCKFEDPTFSLIDQTSFVVYPNPTKGHINFSSYEIAGPVNAQLVDMNGAILYEGYEELNQLGTEISQVLSQLQSGIYVLKIEQEGNNYTKRIVLGE</sequence>
<dbReference type="OrthoDB" id="3965347at2"/>
<organism evidence="2 3">
    <name type="scientific">Flammeovirga pacifica</name>
    <dbReference type="NCBI Taxonomy" id="915059"/>
    <lineage>
        <taxon>Bacteria</taxon>
        <taxon>Pseudomonadati</taxon>
        <taxon>Bacteroidota</taxon>
        <taxon>Cytophagia</taxon>
        <taxon>Cytophagales</taxon>
        <taxon>Flammeovirgaceae</taxon>
        <taxon>Flammeovirga</taxon>
    </lineage>
</organism>
<dbReference type="Gene3D" id="2.60.40.10">
    <property type="entry name" value="Immunoglobulins"/>
    <property type="match status" value="1"/>
</dbReference>
<dbReference type="InterPro" id="IPR035986">
    <property type="entry name" value="PKD_dom_sf"/>
</dbReference>
<evidence type="ECO:0000313" key="2">
    <source>
        <dbReference type="EMBL" id="OHX65120.1"/>
    </source>
</evidence>
<dbReference type="SUPFAM" id="SSF51126">
    <property type="entry name" value="Pectin lyase-like"/>
    <property type="match status" value="1"/>
</dbReference>
<dbReference type="InterPro" id="IPR026444">
    <property type="entry name" value="Secre_tail"/>
</dbReference>